<keyword evidence="3" id="KW-0997">Cell inner membrane</keyword>
<keyword evidence="4" id="KW-0547">Nucleotide-binding</keyword>
<evidence type="ECO:0000256" key="2">
    <source>
        <dbReference type="ARBA" id="ARBA00022475"/>
    </source>
</evidence>
<dbReference type="SUPFAM" id="SSF52540">
    <property type="entry name" value="P-loop containing nucleoside triphosphate hydrolases"/>
    <property type="match status" value="1"/>
</dbReference>
<keyword evidence="7" id="KW-0472">Membrane</keyword>
<dbReference type="GO" id="GO:0005524">
    <property type="term" value="F:ATP binding"/>
    <property type="evidence" value="ECO:0007669"/>
    <property type="project" value="UniProtKB-KW"/>
</dbReference>
<dbReference type="PROSITE" id="PS50893">
    <property type="entry name" value="ABC_TRANSPORTER_2"/>
    <property type="match status" value="1"/>
</dbReference>
<keyword evidence="5 9" id="KW-0067">ATP-binding</keyword>
<dbReference type="Proteomes" id="UP001524642">
    <property type="component" value="Unassembled WGS sequence"/>
</dbReference>
<evidence type="ECO:0000256" key="5">
    <source>
        <dbReference type="ARBA" id="ARBA00022840"/>
    </source>
</evidence>
<keyword evidence="2" id="KW-1003">Cell membrane</keyword>
<dbReference type="InterPro" id="IPR003593">
    <property type="entry name" value="AAA+_ATPase"/>
</dbReference>
<dbReference type="SMART" id="SM00382">
    <property type="entry name" value="AAA"/>
    <property type="match status" value="1"/>
</dbReference>
<feature type="domain" description="ABC transporter" evidence="8">
    <location>
        <begin position="39"/>
        <end position="272"/>
    </location>
</feature>
<evidence type="ECO:0000256" key="4">
    <source>
        <dbReference type="ARBA" id="ARBA00022741"/>
    </source>
</evidence>
<evidence type="ECO:0000259" key="8">
    <source>
        <dbReference type="PROSITE" id="PS50893"/>
    </source>
</evidence>
<proteinExistence type="predicted"/>
<dbReference type="Pfam" id="PF00005">
    <property type="entry name" value="ABC_tran"/>
    <property type="match status" value="1"/>
</dbReference>
<dbReference type="Pfam" id="PF08402">
    <property type="entry name" value="TOBE_2"/>
    <property type="match status" value="1"/>
</dbReference>
<keyword evidence="6" id="KW-1278">Translocase</keyword>
<dbReference type="EMBL" id="JANJOU010000009">
    <property type="protein sequence ID" value="MCR0982965.1"/>
    <property type="molecule type" value="Genomic_DNA"/>
</dbReference>
<organism evidence="9 10">
    <name type="scientific">Roseomonas populi</name>
    <dbReference type="NCBI Taxonomy" id="3121582"/>
    <lineage>
        <taxon>Bacteria</taxon>
        <taxon>Pseudomonadati</taxon>
        <taxon>Pseudomonadota</taxon>
        <taxon>Alphaproteobacteria</taxon>
        <taxon>Acetobacterales</taxon>
        <taxon>Roseomonadaceae</taxon>
        <taxon>Roseomonas</taxon>
    </lineage>
</organism>
<reference evidence="9 10" key="1">
    <citation type="submission" date="2022-06" db="EMBL/GenBank/DDBJ databases">
        <title>Roseomonas CN29.</title>
        <authorList>
            <person name="Cheng Y."/>
            <person name="He X."/>
        </authorList>
    </citation>
    <scope>NUCLEOTIDE SEQUENCE [LARGE SCALE GENOMIC DNA]</scope>
    <source>
        <strain evidence="9 10">CN29</strain>
    </source>
</reference>
<sequence length="401" mass="41752">MAQQLVGFGTEGTVFGRGADQGAAQEAARSAAAPGQAVLVLDGVRKAGHAEGTQALAWLELQLQQGEFLTLLGPAGAGKSVAIELVAGFLQPDAGRILIKGERQARLPPWRRDIGLVSDSPDLFPEMDVLSNAAFPLEARGVDRAGREERAAAMLERWGVPPSLARLRPTALSPARQLRVALARATVHGPALLLLDDPLRGLDGEEREALAADLSQLRRALGLTVLHAARDPALASVLSDRMVVLEGGRARQAGTPQGLYENPADPVVAALTGPCNRLPGRVLSVEDGVCLVRLDCGLEATGLSVTGPEGSPLPGANCTLVIRPEHVAVAPLPPEAMGEDAVAARLVESRFAGGQVRLRLAVGEGGELVAHRPPGLPLPEPGEVASIAWNLSAAQVHRDAS</sequence>
<keyword evidence="1" id="KW-0813">Transport</keyword>
<accession>A0ABT1X4D1</accession>
<gene>
    <name evidence="9" type="ORF">NRP21_12995</name>
</gene>
<dbReference type="InterPro" id="IPR003439">
    <property type="entry name" value="ABC_transporter-like_ATP-bd"/>
</dbReference>
<dbReference type="PANTHER" id="PTHR42781:SF1">
    <property type="entry name" value="THIAMINE IMPORT ATP-BINDING PROTEIN THIQ"/>
    <property type="match status" value="1"/>
</dbReference>
<name>A0ABT1X4D1_9PROT</name>
<evidence type="ECO:0000256" key="3">
    <source>
        <dbReference type="ARBA" id="ARBA00022519"/>
    </source>
</evidence>
<evidence type="ECO:0000256" key="7">
    <source>
        <dbReference type="ARBA" id="ARBA00023136"/>
    </source>
</evidence>
<dbReference type="InterPro" id="IPR027417">
    <property type="entry name" value="P-loop_NTPase"/>
</dbReference>
<keyword evidence="10" id="KW-1185">Reference proteome</keyword>
<dbReference type="SUPFAM" id="SSF50331">
    <property type="entry name" value="MOP-like"/>
    <property type="match status" value="1"/>
</dbReference>
<dbReference type="PANTHER" id="PTHR42781">
    <property type="entry name" value="SPERMIDINE/PUTRESCINE IMPORT ATP-BINDING PROTEIN POTA"/>
    <property type="match status" value="1"/>
</dbReference>
<protein>
    <submittedName>
        <fullName evidence="9">ABC transporter ATP-binding protein</fullName>
    </submittedName>
</protein>
<dbReference type="InterPro" id="IPR050093">
    <property type="entry name" value="ABC_SmlMolc_Importer"/>
</dbReference>
<evidence type="ECO:0000313" key="10">
    <source>
        <dbReference type="Proteomes" id="UP001524642"/>
    </source>
</evidence>
<evidence type="ECO:0000313" key="9">
    <source>
        <dbReference type="EMBL" id="MCR0982965.1"/>
    </source>
</evidence>
<dbReference type="Gene3D" id="2.40.50.100">
    <property type="match status" value="1"/>
</dbReference>
<dbReference type="InterPro" id="IPR013611">
    <property type="entry name" value="Transp-assoc_OB_typ2"/>
</dbReference>
<comment type="caution">
    <text evidence="9">The sequence shown here is derived from an EMBL/GenBank/DDBJ whole genome shotgun (WGS) entry which is preliminary data.</text>
</comment>
<dbReference type="InterPro" id="IPR008995">
    <property type="entry name" value="Mo/tungstate-bd_C_term_dom"/>
</dbReference>
<evidence type="ECO:0000256" key="6">
    <source>
        <dbReference type="ARBA" id="ARBA00022967"/>
    </source>
</evidence>
<dbReference type="Gene3D" id="3.40.50.300">
    <property type="entry name" value="P-loop containing nucleotide triphosphate hydrolases"/>
    <property type="match status" value="1"/>
</dbReference>
<evidence type="ECO:0000256" key="1">
    <source>
        <dbReference type="ARBA" id="ARBA00022448"/>
    </source>
</evidence>